<protein>
    <submittedName>
        <fullName evidence="2">Nucleocapsid protein</fullName>
    </submittedName>
</protein>
<organism evidence="2 3">
    <name type="scientific">Penicillium roseopurpureum negative ssRNA virus 1</name>
    <dbReference type="NCBI Taxonomy" id="2485920"/>
    <lineage>
        <taxon>Viruses</taxon>
        <taxon>Riboviria</taxon>
        <taxon>Orthornavirae</taxon>
        <taxon>Negarnaviricota</taxon>
        <taxon>Polyploviricotina</taxon>
        <taxon>Bunyaviricetes</taxon>
        <taxon>Hareavirales</taxon>
        <taxon>Discoviridae</taxon>
        <taxon>Orthodiscovirus</taxon>
        <taxon>Orthodiscovirus penicillii</taxon>
    </lineage>
</organism>
<evidence type="ECO:0000313" key="3">
    <source>
        <dbReference type="Proteomes" id="UP000888020"/>
    </source>
</evidence>
<sequence length="340" mass="37832">MSNQFESEQDLFENTSNLNLEPRGHRKTNSFGPFLPVNFKNNKMSTSGSGKGKGHPQAPQTPERAPEQHTRTPPRLAGSTLGFGTNLAASESRPYVLEGKNDRGEDVSLDIFHSVFQNAVPSGQLEMILNHLFRANILDFSTFIENISYQGFDRHFYIKAALKKVSVETFCRFAILGAVRGSNFTKILETCIQMPQELITAMNNNVVIKKAKRRDDLTILRFTASIPHWVAFWLFTVNMDKKIQTEACPGWLQFPGAASLPMGKTQRLQHISFCKAFSALLPGGSFNGNIYYTAYRNQIPVKDVPSMIKDGLGVSESDTTSGTISDQDVQDLTTKALVKT</sequence>
<evidence type="ECO:0000256" key="1">
    <source>
        <dbReference type="SAM" id="MobiDB-lite"/>
    </source>
</evidence>
<feature type="compositionally biased region" description="Polar residues" evidence="1">
    <location>
        <begin position="1"/>
        <end position="19"/>
    </location>
</feature>
<dbReference type="Proteomes" id="UP000888020">
    <property type="component" value="Genome"/>
</dbReference>
<keyword evidence="3" id="KW-1185">Reference proteome</keyword>
<accession>A0A5J6CEU2</accession>
<dbReference type="KEGG" id="vg:80557470"/>
<proteinExistence type="predicted"/>
<evidence type="ECO:0000313" key="2">
    <source>
        <dbReference type="EMBL" id="QEQ12679.1"/>
    </source>
</evidence>
<name>A0A5J6CEU2_9VIRU</name>
<keyword evidence="2" id="KW-0946">Virion</keyword>
<dbReference type="EMBL" id="MN163274">
    <property type="protein sequence ID" value="QEQ12679.1"/>
    <property type="molecule type" value="Genomic_RNA"/>
</dbReference>
<reference evidence="2" key="1">
    <citation type="journal article" date="2019" name="Virus Res.">
        <title>The mycovirome of a fungal collection from the sea cucumber Holothuria polii.</title>
        <authorList>
            <person name="Nerva L."/>
            <person name="Forgia M."/>
            <person name="Ciuffo M."/>
            <person name="Chitarra W."/>
            <person name="Chiapello M."/>
            <person name="Vallino M."/>
            <person name="Varese G.C."/>
            <person name="Turina M."/>
        </authorList>
    </citation>
    <scope>NUCLEOTIDE SEQUENCE</scope>
    <source>
        <strain evidence="2">MUT2146</strain>
    </source>
</reference>
<feature type="region of interest" description="Disordered" evidence="1">
    <location>
        <begin position="1"/>
        <end position="82"/>
    </location>
</feature>
<dbReference type="GO" id="GO:0019013">
    <property type="term" value="C:viral nucleocapsid"/>
    <property type="evidence" value="ECO:0007669"/>
    <property type="project" value="UniProtKB-KW"/>
</dbReference>
<dbReference type="RefSeq" id="YP_010840310.1">
    <property type="nucleotide sequence ID" value="NC_078603.1"/>
</dbReference>
<keyword evidence="2" id="KW-0543">Viral nucleoprotein</keyword>
<dbReference type="GeneID" id="80557470"/>